<protein>
    <recommendedName>
        <fullName evidence="12">Sensory histidine kinase/phosphatase NtrB</fullName>
        <ecNumber evidence="2">2.7.13.3</ecNumber>
    </recommendedName>
    <alternativeName>
        <fullName evidence="13">Nitrogen regulation protein NR(II)</fullName>
    </alternativeName>
    <alternativeName>
        <fullName evidence="14">Nitrogen regulator II</fullName>
    </alternativeName>
</protein>
<dbReference type="NCBIfam" id="NF008293">
    <property type="entry name" value="PRK11073.1"/>
    <property type="match status" value="1"/>
</dbReference>
<dbReference type="SMART" id="SM00091">
    <property type="entry name" value="PAS"/>
    <property type="match status" value="1"/>
</dbReference>
<evidence type="ECO:0000256" key="4">
    <source>
        <dbReference type="ARBA" id="ARBA00022679"/>
    </source>
</evidence>
<accession>A0A972VY35</accession>
<keyword evidence="10" id="KW-0535">Nitrogen fixation</keyword>
<organism evidence="17 18">
    <name type="scientific">SAR86 cluster bacterium</name>
    <dbReference type="NCBI Taxonomy" id="2030880"/>
    <lineage>
        <taxon>Bacteria</taxon>
        <taxon>Pseudomonadati</taxon>
        <taxon>Pseudomonadota</taxon>
        <taxon>Gammaproteobacteria</taxon>
        <taxon>SAR86 cluster</taxon>
    </lineage>
</organism>
<dbReference type="CDD" id="cd00082">
    <property type="entry name" value="HisKA"/>
    <property type="match status" value="1"/>
</dbReference>
<dbReference type="Proteomes" id="UP000754644">
    <property type="component" value="Unassembled WGS sequence"/>
</dbReference>
<evidence type="ECO:0000256" key="7">
    <source>
        <dbReference type="ARBA" id="ARBA00022801"/>
    </source>
</evidence>
<dbReference type="InterPro" id="IPR000014">
    <property type="entry name" value="PAS"/>
</dbReference>
<evidence type="ECO:0000256" key="3">
    <source>
        <dbReference type="ARBA" id="ARBA00022553"/>
    </source>
</evidence>
<evidence type="ECO:0000256" key="2">
    <source>
        <dbReference type="ARBA" id="ARBA00012438"/>
    </source>
</evidence>
<dbReference type="Pfam" id="PF00512">
    <property type="entry name" value="HisKA"/>
    <property type="match status" value="1"/>
</dbReference>
<sequence>MMDNLLNSLNIGILTLDHELQLTYINSAAENLLGVSSARALGNSIKEVLQHSAELEAVAYDAIQSGQPYTRHRAELFLFDGQSLTVDYTVTPTNDGEWPSLIIELYALDRYLRIDRDEALRGHHEATRQMIRGLAHEVKNPLGGIKGSAQLLARELNDPHYTEYTDIIVTETDRLTTLVDRLLGPKTAPKPVMQNIHELLERVRILTELEAALPLKIVRDYDPSIPEIELDPELMIQVFLNIARNALQCLTEIKQPALRFKTRTERQFTIGTRLHRIVTRIDIIDNGPGIPLFLKDQLFFPMISGRPDGTGLGLSFAQSIVQKHQGLIEFESEPGRTQFSIILPMEQRL</sequence>
<evidence type="ECO:0000256" key="1">
    <source>
        <dbReference type="ARBA" id="ARBA00000085"/>
    </source>
</evidence>
<keyword evidence="9" id="KW-0902">Two-component regulatory system</keyword>
<dbReference type="NCBIfam" id="TIGR00229">
    <property type="entry name" value="sensory_box"/>
    <property type="match status" value="1"/>
</dbReference>
<dbReference type="InterPro" id="IPR003661">
    <property type="entry name" value="HisK_dim/P_dom"/>
</dbReference>
<dbReference type="Gene3D" id="1.10.287.130">
    <property type="match status" value="1"/>
</dbReference>
<dbReference type="InterPro" id="IPR013767">
    <property type="entry name" value="PAS_fold"/>
</dbReference>
<dbReference type="GO" id="GO:0005524">
    <property type="term" value="F:ATP binding"/>
    <property type="evidence" value="ECO:0007669"/>
    <property type="project" value="UniProtKB-KW"/>
</dbReference>
<dbReference type="SUPFAM" id="SSF55785">
    <property type="entry name" value="PYP-like sensor domain (PAS domain)"/>
    <property type="match status" value="1"/>
</dbReference>
<dbReference type="InterPro" id="IPR005467">
    <property type="entry name" value="His_kinase_dom"/>
</dbReference>
<evidence type="ECO:0000256" key="14">
    <source>
        <dbReference type="ARBA" id="ARBA00043094"/>
    </source>
</evidence>
<dbReference type="InterPro" id="IPR003594">
    <property type="entry name" value="HATPase_dom"/>
</dbReference>
<evidence type="ECO:0000256" key="5">
    <source>
        <dbReference type="ARBA" id="ARBA00022741"/>
    </source>
</evidence>
<dbReference type="PANTHER" id="PTHR43065">
    <property type="entry name" value="SENSOR HISTIDINE KINASE"/>
    <property type="match status" value="1"/>
</dbReference>
<dbReference type="InterPro" id="IPR036890">
    <property type="entry name" value="HATPase_C_sf"/>
</dbReference>
<evidence type="ECO:0000256" key="10">
    <source>
        <dbReference type="ARBA" id="ARBA00023231"/>
    </source>
</evidence>
<comment type="catalytic activity">
    <reaction evidence="1">
        <text>ATP + protein L-histidine = ADP + protein N-phospho-L-histidine.</text>
        <dbReference type="EC" id="2.7.13.3"/>
    </reaction>
</comment>
<dbReference type="InterPro" id="IPR036097">
    <property type="entry name" value="HisK_dim/P_sf"/>
</dbReference>
<reference evidence="17" key="1">
    <citation type="submission" date="2020-05" db="EMBL/GenBank/DDBJ databases">
        <title>Sulfur intermediates as new biogeochemical hubs in an aquatic model microbial ecosystem.</title>
        <authorList>
            <person name="Vigneron A."/>
        </authorList>
    </citation>
    <scope>NUCLEOTIDE SEQUENCE</scope>
    <source>
        <strain evidence="17">Bin.250</strain>
    </source>
</reference>
<evidence type="ECO:0000313" key="18">
    <source>
        <dbReference type="Proteomes" id="UP000754644"/>
    </source>
</evidence>
<dbReference type="PROSITE" id="PS50109">
    <property type="entry name" value="HIS_KIN"/>
    <property type="match status" value="1"/>
</dbReference>
<dbReference type="SMART" id="SM00388">
    <property type="entry name" value="HisKA"/>
    <property type="match status" value="1"/>
</dbReference>
<dbReference type="Gene3D" id="3.30.450.20">
    <property type="entry name" value="PAS domain"/>
    <property type="match status" value="1"/>
</dbReference>
<comment type="function">
    <text evidence="11">Member of the two-component regulatory system NtrB/NtrC, which controls expression of the nitrogen-regulated (ntr) genes in response to nitrogen limitation. Under conditions of nitrogen limitation, NtrB autophosphorylates and transfers the phosphoryl group to NtrC. In the presence of nitrogen, acts as a phosphatase that dephosphorylates and inactivates NtrC.</text>
</comment>
<dbReference type="Pfam" id="PF00989">
    <property type="entry name" value="PAS"/>
    <property type="match status" value="1"/>
</dbReference>
<dbReference type="InterPro" id="IPR004358">
    <property type="entry name" value="Sig_transdc_His_kin-like_C"/>
</dbReference>
<dbReference type="GO" id="GO:0016787">
    <property type="term" value="F:hydrolase activity"/>
    <property type="evidence" value="ECO:0007669"/>
    <property type="project" value="UniProtKB-KW"/>
</dbReference>
<feature type="domain" description="Histidine kinase" evidence="15">
    <location>
        <begin position="133"/>
        <end position="347"/>
    </location>
</feature>
<evidence type="ECO:0000256" key="12">
    <source>
        <dbReference type="ARBA" id="ARBA00039567"/>
    </source>
</evidence>
<dbReference type="SUPFAM" id="SSF55874">
    <property type="entry name" value="ATPase domain of HSP90 chaperone/DNA topoisomerase II/histidine kinase"/>
    <property type="match status" value="1"/>
</dbReference>
<keyword evidence="3" id="KW-0597">Phosphoprotein</keyword>
<evidence type="ECO:0000256" key="8">
    <source>
        <dbReference type="ARBA" id="ARBA00022840"/>
    </source>
</evidence>
<gene>
    <name evidence="17" type="ORF">HQ497_05135</name>
</gene>
<evidence type="ECO:0000259" key="15">
    <source>
        <dbReference type="PROSITE" id="PS50109"/>
    </source>
</evidence>
<feature type="domain" description="PAS" evidence="16">
    <location>
        <begin position="1"/>
        <end position="50"/>
    </location>
</feature>
<evidence type="ECO:0000313" key="17">
    <source>
        <dbReference type="EMBL" id="NQV64732.1"/>
    </source>
</evidence>
<keyword evidence="7" id="KW-0378">Hydrolase</keyword>
<dbReference type="Gene3D" id="3.30.565.10">
    <property type="entry name" value="Histidine kinase-like ATPase, C-terminal domain"/>
    <property type="match status" value="1"/>
</dbReference>
<evidence type="ECO:0000259" key="16">
    <source>
        <dbReference type="PROSITE" id="PS50112"/>
    </source>
</evidence>
<keyword evidence="4" id="KW-0808">Transferase</keyword>
<dbReference type="PRINTS" id="PR00344">
    <property type="entry name" value="BCTRLSENSOR"/>
</dbReference>
<dbReference type="PANTHER" id="PTHR43065:SF16">
    <property type="entry name" value="SENSORY HISTIDINE KINASE_PHOSPHATASE NTRB"/>
    <property type="match status" value="1"/>
</dbReference>
<dbReference type="EC" id="2.7.13.3" evidence="2"/>
<dbReference type="CDD" id="cd00130">
    <property type="entry name" value="PAS"/>
    <property type="match status" value="1"/>
</dbReference>
<keyword evidence="6" id="KW-0418">Kinase</keyword>
<dbReference type="Pfam" id="PF02518">
    <property type="entry name" value="HATPase_c"/>
    <property type="match status" value="1"/>
</dbReference>
<name>A0A972VY35_9GAMM</name>
<dbReference type="SMART" id="SM00387">
    <property type="entry name" value="HATPase_c"/>
    <property type="match status" value="1"/>
</dbReference>
<dbReference type="GO" id="GO:0006355">
    <property type="term" value="P:regulation of DNA-templated transcription"/>
    <property type="evidence" value="ECO:0007669"/>
    <property type="project" value="InterPro"/>
</dbReference>
<dbReference type="InterPro" id="IPR035965">
    <property type="entry name" value="PAS-like_dom_sf"/>
</dbReference>
<comment type="caution">
    <text evidence="17">The sequence shown here is derived from an EMBL/GenBank/DDBJ whole genome shotgun (WGS) entry which is preliminary data.</text>
</comment>
<dbReference type="SUPFAM" id="SSF47384">
    <property type="entry name" value="Homodimeric domain of signal transducing histidine kinase"/>
    <property type="match status" value="1"/>
</dbReference>
<evidence type="ECO:0000256" key="6">
    <source>
        <dbReference type="ARBA" id="ARBA00022777"/>
    </source>
</evidence>
<evidence type="ECO:0000256" key="9">
    <source>
        <dbReference type="ARBA" id="ARBA00023012"/>
    </source>
</evidence>
<evidence type="ECO:0000256" key="11">
    <source>
        <dbReference type="ARBA" id="ARBA00037696"/>
    </source>
</evidence>
<dbReference type="AlphaFoldDB" id="A0A972VY35"/>
<keyword evidence="5" id="KW-0547">Nucleotide-binding</keyword>
<dbReference type="EMBL" id="JABMOJ010000188">
    <property type="protein sequence ID" value="NQV64732.1"/>
    <property type="molecule type" value="Genomic_DNA"/>
</dbReference>
<keyword evidence="8" id="KW-0067">ATP-binding</keyword>
<proteinExistence type="predicted"/>
<dbReference type="PROSITE" id="PS50112">
    <property type="entry name" value="PAS"/>
    <property type="match status" value="1"/>
</dbReference>
<evidence type="ECO:0000256" key="13">
    <source>
        <dbReference type="ARBA" id="ARBA00042313"/>
    </source>
</evidence>
<dbReference type="GO" id="GO:0000155">
    <property type="term" value="F:phosphorelay sensor kinase activity"/>
    <property type="evidence" value="ECO:0007669"/>
    <property type="project" value="InterPro"/>
</dbReference>